<reference evidence="4" key="1">
    <citation type="submission" date="2022-10" db="EMBL/GenBank/DDBJ databases">
        <title>Complete genome sequence of Schlegelella aquatica LMG 23380.</title>
        <authorList>
            <person name="Musilova J."/>
            <person name="Kourilova X."/>
            <person name="Bezdicek M."/>
            <person name="Hermankova K."/>
            <person name="Obruca S."/>
            <person name="Sedlar K."/>
        </authorList>
    </citation>
    <scope>NUCLEOTIDE SEQUENCE</scope>
    <source>
        <strain evidence="4">LMG 23380</strain>
    </source>
</reference>
<keyword evidence="1 2" id="KW-0443">Lipid metabolism</keyword>
<dbReference type="EMBL" id="CP110257">
    <property type="protein sequence ID" value="UZD55353.1"/>
    <property type="molecule type" value="Genomic_DNA"/>
</dbReference>
<feature type="active site" description="Proton acceptor" evidence="2">
    <location>
        <position position="213"/>
    </location>
</feature>
<evidence type="ECO:0000256" key="2">
    <source>
        <dbReference type="PROSITE-ProRule" id="PRU01161"/>
    </source>
</evidence>
<evidence type="ECO:0000256" key="1">
    <source>
        <dbReference type="ARBA" id="ARBA00023098"/>
    </source>
</evidence>
<feature type="active site" description="Nucleophile" evidence="2">
    <location>
        <position position="42"/>
    </location>
</feature>
<keyword evidence="2" id="KW-0378">Hydrolase</keyword>
<feature type="domain" description="PNPLA" evidence="3">
    <location>
        <begin position="5"/>
        <end position="227"/>
    </location>
</feature>
<dbReference type="Gene3D" id="3.40.1090.10">
    <property type="entry name" value="Cytosolic phospholipase A2 catalytic domain"/>
    <property type="match status" value="1"/>
</dbReference>
<evidence type="ECO:0000313" key="5">
    <source>
        <dbReference type="Proteomes" id="UP001163266"/>
    </source>
</evidence>
<dbReference type="Pfam" id="PF01734">
    <property type="entry name" value="Patatin"/>
    <property type="match status" value="1"/>
</dbReference>
<keyword evidence="2" id="KW-0442">Lipid degradation</keyword>
<dbReference type="Proteomes" id="UP001163266">
    <property type="component" value="Chromosome"/>
</dbReference>
<dbReference type="InterPro" id="IPR002641">
    <property type="entry name" value="PNPLA_dom"/>
</dbReference>
<accession>A0ABY6MTM2</accession>
<comment type="caution">
    <text evidence="2">Lacks conserved residue(s) required for the propagation of feature annotation.</text>
</comment>
<sequence>METIIIFQGGGALGAFSAGVWGALAPRLREAGARLAGVAGASIGGILAGVIARATARGEADWGAAALERLWRERLATPSLPFVPAAAPFTPGIAHADPDAWNGLLTGLLAGTRSLYRAAPERLNPWAGMQRIDWPLFDRAAMYRTLTELIGEYDTRDAPARPWLAVGAVDVLDGELRVFDSDRAPVTPRHLAACAALPLLFDPVEVDGRLYWDGEMCSTSLVPPVMDRAREAGRARRGEDVLLVTVEPISPKAAALPRTSVEIAHRAIELLLMRKLSRTDARALGASRHLSITREPLPQDLVSGHFDYSPGRIDTLLRQGREAGERAWEAAMAS</sequence>
<proteinExistence type="predicted"/>
<dbReference type="SUPFAM" id="SSF52151">
    <property type="entry name" value="FabD/lysophospholipase-like"/>
    <property type="match status" value="1"/>
</dbReference>
<dbReference type="InterPro" id="IPR016035">
    <property type="entry name" value="Acyl_Trfase/lysoPLipase"/>
</dbReference>
<gene>
    <name evidence="4" type="ORF">OMP39_01820</name>
</gene>
<evidence type="ECO:0000259" key="3">
    <source>
        <dbReference type="PROSITE" id="PS51635"/>
    </source>
</evidence>
<evidence type="ECO:0000313" key="4">
    <source>
        <dbReference type="EMBL" id="UZD55353.1"/>
    </source>
</evidence>
<feature type="short sequence motif" description="GXSXG" evidence="2">
    <location>
        <begin position="40"/>
        <end position="44"/>
    </location>
</feature>
<organism evidence="4 5">
    <name type="scientific">Caldimonas aquatica</name>
    <dbReference type="NCBI Taxonomy" id="376175"/>
    <lineage>
        <taxon>Bacteria</taxon>
        <taxon>Pseudomonadati</taxon>
        <taxon>Pseudomonadota</taxon>
        <taxon>Betaproteobacteria</taxon>
        <taxon>Burkholderiales</taxon>
        <taxon>Sphaerotilaceae</taxon>
        <taxon>Caldimonas</taxon>
    </lineage>
</organism>
<dbReference type="RefSeq" id="WP_264893108.1">
    <property type="nucleotide sequence ID" value="NZ_CP110257.1"/>
</dbReference>
<feature type="short sequence motif" description="GXGXXG" evidence="2">
    <location>
        <begin position="9"/>
        <end position="14"/>
    </location>
</feature>
<keyword evidence="5" id="KW-1185">Reference proteome</keyword>
<dbReference type="PROSITE" id="PS51635">
    <property type="entry name" value="PNPLA"/>
    <property type="match status" value="1"/>
</dbReference>
<name>A0ABY6MTM2_9BURK</name>
<protein>
    <submittedName>
        <fullName evidence="4">Patatin-like phospholipase family protein</fullName>
    </submittedName>
</protein>